<dbReference type="EMBL" id="BMGR01000007">
    <property type="protein sequence ID" value="GGG06220.1"/>
    <property type="molecule type" value="Genomic_DNA"/>
</dbReference>
<evidence type="ECO:0000313" key="2">
    <source>
        <dbReference type="Proteomes" id="UP000644756"/>
    </source>
</evidence>
<dbReference type="AlphaFoldDB" id="A0A917D229"/>
<comment type="caution">
    <text evidence="1">The sequence shown here is derived from an EMBL/GenBank/DDBJ whole genome shotgun (WGS) entry which is preliminary data.</text>
</comment>
<organism evidence="1 2">
    <name type="scientific">Paenibacillus abyssi</name>
    <dbReference type="NCBI Taxonomy" id="1340531"/>
    <lineage>
        <taxon>Bacteria</taxon>
        <taxon>Bacillati</taxon>
        <taxon>Bacillota</taxon>
        <taxon>Bacilli</taxon>
        <taxon>Bacillales</taxon>
        <taxon>Paenibacillaceae</taxon>
        <taxon>Paenibacillus</taxon>
    </lineage>
</organism>
<dbReference type="RefSeq" id="WP_188531303.1">
    <property type="nucleotide sequence ID" value="NZ_BMGR01000007.1"/>
</dbReference>
<sequence length="101" mass="11780">MDKTKYYVSVIANSILDNQGAASYELEILADDQDLAQLQELFDEKMKAEESTMIRASLPGIPYHIDDENDNYDYYLIEIYKKLHELGTKETKNHIEQMNIM</sequence>
<protein>
    <recommendedName>
        <fullName evidence="3">Hydrolase</fullName>
    </recommendedName>
</protein>
<accession>A0A917D229</accession>
<evidence type="ECO:0000313" key="1">
    <source>
        <dbReference type="EMBL" id="GGG06220.1"/>
    </source>
</evidence>
<name>A0A917D229_9BACL</name>
<proteinExistence type="predicted"/>
<reference evidence="1" key="1">
    <citation type="journal article" date="2014" name="Int. J. Syst. Evol. Microbiol.">
        <title>Complete genome sequence of Corynebacterium casei LMG S-19264T (=DSM 44701T), isolated from a smear-ripened cheese.</title>
        <authorList>
            <consortium name="US DOE Joint Genome Institute (JGI-PGF)"/>
            <person name="Walter F."/>
            <person name="Albersmeier A."/>
            <person name="Kalinowski J."/>
            <person name="Ruckert C."/>
        </authorList>
    </citation>
    <scope>NUCLEOTIDE SEQUENCE</scope>
    <source>
        <strain evidence="1">CGMCC 1.12987</strain>
    </source>
</reference>
<keyword evidence="2" id="KW-1185">Reference proteome</keyword>
<reference evidence="1" key="2">
    <citation type="submission" date="2020-09" db="EMBL/GenBank/DDBJ databases">
        <authorList>
            <person name="Sun Q."/>
            <person name="Zhou Y."/>
        </authorList>
    </citation>
    <scope>NUCLEOTIDE SEQUENCE</scope>
    <source>
        <strain evidence="1">CGMCC 1.12987</strain>
    </source>
</reference>
<gene>
    <name evidence="1" type="ORF">GCM10010916_24040</name>
</gene>
<dbReference type="Proteomes" id="UP000644756">
    <property type="component" value="Unassembled WGS sequence"/>
</dbReference>
<evidence type="ECO:0008006" key="3">
    <source>
        <dbReference type="Google" id="ProtNLM"/>
    </source>
</evidence>